<dbReference type="InterPro" id="IPR020568">
    <property type="entry name" value="Ribosomal_Su5_D2-typ_SF"/>
</dbReference>
<evidence type="ECO:0000259" key="14">
    <source>
        <dbReference type="PROSITE" id="PS50162"/>
    </source>
</evidence>
<evidence type="ECO:0000313" key="15">
    <source>
        <dbReference type="EMBL" id="RZB12929.1"/>
    </source>
</evidence>
<dbReference type="Pfam" id="PF13541">
    <property type="entry name" value="ChlI"/>
    <property type="match status" value="1"/>
</dbReference>
<dbReference type="AlphaFoldDB" id="A0A4Q6I8F8"/>
<dbReference type="Gene3D" id="3.40.50.300">
    <property type="entry name" value="P-loop containing nucleotide triphosphate hydrolases"/>
    <property type="match status" value="1"/>
</dbReference>
<dbReference type="SUPFAM" id="SSF54211">
    <property type="entry name" value="Ribosomal protein S5 domain 2-like"/>
    <property type="match status" value="1"/>
</dbReference>
<dbReference type="CDD" id="cd01121">
    <property type="entry name" value="RadA_SMS_N"/>
    <property type="match status" value="1"/>
</dbReference>
<comment type="caution">
    <text evidence="15">The sequence shown here is derived from an EMBL/GenBank/DDBJ whole genome shotgun (WGS) entry which is preliminary data.</text>
</comment>
<reference evidence="15 16" key="1">
    <citation type="submission" date="2018-06" db="EMBL/GenBank/DDBJ databases">
        <title>Complete Genome Sequence of Ehrlichia minasensis Isolated From Cattle.</title>
        <authorList>
            <person name="Aguiar D.M."/>
            <person name="Araujo J.P.A.Jr."/>
            <person name="Nakazato L."/>
            <person name="Bard E."/>
            <person name="Cabezas-Cruz A."/>
        </authorList>
    </citation>
    <scope>NUCLEOTIDE SEQUENCE [LARGE SCALE GENOMIC DNA]</scope>
    <source>
        <strain evidence="15 16">B11</strain>
    </source>
</reference>
<feature type="binding site" evidence="11">
    <location>
        <begin position="91"/>
        <end position="98"/>
    </location>
    <ligand>
        <name>ATP</name>
        <dbReference type="ChEBI" id="CHEBI:30616"/>
    </ligand>
</feature>
<sequence length="450" mass="49157">MSTKVLYICQVCGNQTHRWTGKCNACGSWDSITGETATEHLINTQHNPEIKLSSLSDKNAEISPRFITKISELDRVFGGGIVLGSSTLVGGEPGVGKSTLLLQLTSILDKNFSTCLYVSGEESINQIKIRADRLQITQSNIQLLATSSLSDIIFSLKKNKDFKCVVIDSIQTIYDSRISSSPGTVVQIRMCTHELITFTKQHNIILFILGQITKDGQIAGPKTLEHMVDTVLYFEGENNSQLRILRTVKNRFGPTNEIGVFEMSDKGLIPVKNPSSLFLAKSQNNNIVGSAVFAGIEGSRPILMEIQSLIANTNMVTPRRAVVGWDVNRLAMIIAVLTAKCNIFLGDKEVYLNIAGGLKICEPAADLAIAASLISSFINVAIPASTIILGEIALSGEVRNVSSIDSRLKEAHKLGFTKAIIPLNNKHVFTDINTVEIGHIKMLKKYLIEL</sequence>
<name>A0A4Q6I8F8_9RICK</name>
<evidence type="ECO:0000256" key="6">
    <source>
        <dbReference type="ARBA" id="ARBA00022833"/>
    </source>
</evidence>
<dbReference type="GO" id="GO:0005524">
    <property type="term" value="F:ATP binding"/>
    <property type="evidence" value="ECO:0007669"/>
    <property type="project" value="UniProtKB-UniRule"/>
</dbReference>
<dbReference type="GO" id="GO:0003684">
    <property type="term" value="F:damaged DNA binding"/>
    <property type="evidence" value="ECO:0007669"/>
    <property type="project" value="InterPro"/>
</dbReference>
<dbReference type="InterPro" id="IPR003593">
    <property type="entry name" value="AAA+_ATPase"/>
</dbReference>
<dbReference type="Pfam" id="PF18073">
    <property type="entry name" value="Zn_ribbon_LapB"/>
    <property type="match status" value="1"/>
</dbReference>
<feature type="short sequence motif" description="RadA KNRFG motif" evidence="11">
    <location>
        <begin position="249"/>
        <end position="253"/>
    </location>
</feature>
<keyword evidence="10 11" id="KW-0234">DNA repair</keyword>
<dbReference type="PANTHER" id="PTHR32472">
    <property type="entry name" value="DNA REPAIR PROTEIN RADA"/>
    <property type="match status" value="1"/>
</dbReference>
<comment type="function">
    <text evidence="11">Plays a role in repairing double-strand DNA breaks, probably involving stabilizing or processing branched DNA or blocked replication forks.</text>
</comment>
<dbReference type="PROSITE" id="PS50162">
    <property type="entry name" value="RECA_2"/>
    <property type="match status" value="1"/>
</dbReference>
<keyword evidence="1 11" id="KW-0479">Metal-binding</keyword>
<keyword evidence="5" id="KW-0378">Hydrolase</keyword>
<evidence type="ECO:0000256" key="2">
    <source>
        <dbReference type="ARBA" id="ARBA00022741"/>
    </source>
</evidence>
<keyword evidence="16" id="KW-1185">Reference proteome</keyword>
<evidence type="ECO:0000256" key="3">
    <source>
        <dbReference type="ARBA" id="ARBA00022763"/>
    </source>
</evidence>
<dbReference type="PRINTS" id="PR01874">
    <property type="entry name" value="DNAREPAIRADA"/>
</dbReference>
<evidence type="ECO:0000256" key="5">
    <source>
        <dbReference type="ARBA" id="ARBA00022801"/>
    </source>
</evidence>
<dbReference type="Proteomes" id="UP000293377">
    <property type="component" value="Unassembled WGS sequence"/>
</dbReference>
<dbReference type="NCBIfam" id="TIGR00416">
    <property type="entry name" value="sms"/>
    <property type="match status" value="1"/>
</dbReference>
<accession>A0A4Q6I8F8</accession>
<dbReference type="InterPro" id="IPR020588">
    <property type="entry name" value="RecA_ATP-bd"/>
</dbReference>
<comment type="domain">
    <text evidence="11">The middle region has homology to RecA with ATPase motifs including the RadA KNRFG motif, while the C-terminus is homologous to Lon protease.</text>
</comment>
<keyword evidence="9 11" id="KW-0238">DNA-binding</keyword>
<dbReference type="InterPro" id="IPR014721">
    <property type="entry name" value="Ribsml_uS5_D2-typ_fold_subgr"/>
</dbReference>
<keyword evidence="7 11" id="KW-0067">ATP-binding</keyword>
<proteinExistence type="inferred from homology"/>
<dbReference type="GO" id="GO:0000725">
    <property type="term" value="P:recombinational repair"/>
    <property type="evidence" value="ECO:0007669"/>
    <property type="project" value="UniProtKB-UniRule"/>
</dbReference>
<dbReference type="FunFam" id="3.40.50.300:FF:000050">
    <property type="entry name" value="DNA repair protein RadA"/>
    <property type="match status" value="1"/>
</dbReference>
<keyword evidence="6 13" id="KW-0862">Zinc</keyword>
<dbReference type="Pfam" id="PF13481">
    <property type="entry name" value="AAA_25"/>
    <property type="match status" value="1"/>
</dbReference>
<dbReference type="GO" id="GO:0005829">
    <property type="term" value="C:cytosol"/>
    <property type="evidence" value="ECO:0007669"/>
    <property type="project" value="TreeGrafter"/>
</dbReference>
<dbReference type="GO" id="GO:0008270">
    <property type="term" value="F:zinc ion binding"/>
    <property type="evidence" value="ECO:0007669"/>
    <property type="project" value="UniProtKB-KW"/>
</dbReference>
<evidence type="ECO:0000256" key="8">
    <source>
        <dbReference type="ARBA" id="ARBA00023016"/>
    </source>
</evidence>
<evidence type="ECO:0000256" key="1">
    <source>
        <dbReference type="ARBA" id="ARBA00022723"/>
    </source>
</evidence>
<evidence type="ECO:0000256" key="11">
    <source>
        <dbReference type="HAMAP-Rule" id="MF_01498"/>
    </source>
</evidence>
<evidence type="ECO:0000256" key="4">
    <source>
        <dbReference type="ARBA" id="ARBA00022771"/>
    </source>
</evidence>
<comment type="similarity">
    <text evidence="11 13">Belongs to the RecA family. RadA subfamily.</text>
</comment>
<evidence type="ECO:0000256" key="10">
    <source>
        <dbReference type="ARBA" id="ARBA00023204"/>
    </source>
</evidence>
<dbReference type="GO" id="GO:0140664">
    <property type="term" value="F:ATP-dependent DNA damage sensor activity"/>
    <property type="evidence" value="ECO:0007669"/>
    <property type="project" value="InterPro"/>
</dbReference>
<organism evidence="15 16">
    <name type="scientific">Ehrlichia minasensis</name>
    <dbReference type="NCBI Taxonomy" id="1242993"/>
    <lineage>
        <taxon>Bacteria</taxon>
        <taxon>Pseudomonadati</taxon>
        <taxon>Pseudomonadota</taxon>
        <taxon>Alphaproteobacteria</taxon>
        <taxon>Rickettsiales</taxon>
        <taxon>Anaplasmataceae</taxon>
        <taxon>Ehrlichia</taxon>
    </lineage>
</organism>
<evidence type="ECO:0000256" key="7">
    <source>
        <dbReference type="ARBA" id="ARBA00022840"/>
    </source>
</evidence>
<evidence type="ECO:0000256" key="9">
    <source>
        <dbReference type="ARBA" id="ARBA00023125"/>
    </source>
</evidence>
<keyword evidence="8 11" id="KW-0346">Stress response</keyword>
<evidence type="ECO:0000313" key="16">
    <source>
        <dbReference type="Proteomes" id="UP000293377"/>
    </source>
</evidence>
<dbReference type="GO" id="GO:0016787">
    <property type="term" value="F:hydrolase activity"/>
    <property type="evidence" value="ECO:0007669"/>
    <property type="project" value="UniProtKB-KW"/>
</dbReference>
<dbReference type="SUPFAM" id="SSF52540">
    <property type="entry name" value="P-loop containing nucleoside triphosphate hydrolases"/>
    <property type="match status" value="1"/>
</dbReference>
<feature type="domain" description="RecA family profile 1" evidence="14">
    <location>
        <begin position="62"/>
        <end position="212"/>
    </location>
</feature>
<dbReference type="HAMAP" id="MF_01498">
    <property type="entry name" value="RadA_bact"/>
    <property type="match status" value="1"/>
</dbReference>
<gene>
    <name evidence="11" type="primary">radA</name>
    <name evidence="15" type="ORF">DRF75_01505</name>
</gene>
<evidence type="ECO:0000256" key="13">
    <source>
        <dbReference type="RuleBase" id="RU003555"/>
    </source>
</evidence>
<protein>
    <recommendedName>
        <fullName evidence="11 12">DNA repair protein RadA</fullName>
    </recommendedName>
</protein>
<feature type="region of interest" description="Lon-protease-like" evidence="11">
    <location>
        <begin position="349"/>
        <end position="450"/>
    </location>
</feature>
<keyword evidence="3 11" id="KW-0227">DNA damage</keyword>
<dbReference type="InterPro" id="IPR027417">
    <property type="entry name" value="P-loop_NTPase"/>
</dbReference>
<dbReference type="InterPro" id="IPR004504">
    <property type="entry name" value="DNA_repair_RadA"/>
</dbReference>
<evidence type="ECO:0000256" key="12">
    <source>
        <dbReference type="NCBIfam" id="TIGR00416"/>
    </source>
</evidence>
<keyword evidence="4 13" id="KW-0863">Zinc-finger</keyword>
<dbReference type="SMART" id="SM00382">
    <property type="entry name" value="AAA"/>
    <property type="match status" value="1"/>
</dbReference>
<dbReference type="Gene3D" id="3.30.230.10">
    <property type="match status" value="1"/>
</dbReference>
<dbReference type="EMBL" id="QOHL01000004">
    <property type="protein sequence ID" value="RZB12929.1"/>
    <property type="molecule type" value="Genomic_DNA"/>
</dbReference>
<dbReference type="PANTHER" id="PTHR32472:SF10">
    <property type="entry name" value="DNA REPAIR PROTEIN RADA-LIKE PROTEIN"/>
    <property type="match status" value="1"/>
</dbReference>
<dbReference type="InterPro" id="IPR041166">
    <property type="entry name" value="Rubredoxin_2"/>
</dbReference>
<comment type="function">
    <text evidence="13">DNA-dependent ATPase involved in processing of recombination intermediates, plays a role in repairing DNA breaks. Stimulates the branch migration of RecA-mediated strand transfer reactions, allowing the 3' invading strand to extend heteroduplex DNA faster. Binds ssDNA in the presence of ADP but not other nucleotides, has ATPase activity that is stimulated by ssDNA and various branched DNA structures, but inhibited by SSB. Does not have RecA's homology-searching function.</text>
</comment>
<dbReference type="RefSeq" id="WP_129992541.1">
    <property type="nucleotide sequence ID" value="NZ_QOHL01000004.1"/>
</dbReference>
<keyword evidence="2 11" id="KW-0547">Nucleotide-binding</keyword>